<protein>
    <submittedName>
        <fullName evidence="1">Uncharacterized protein</fullName>
    </submittedName>
</protein>
<dbReference type="Proteomes" id="UP000682733">
    <property type="component" value="Unassembled WGS sequence"/>
</dbReference>
<dbReference type="AlphaFoldDB" id="A0A8S2G5A9"/>
<evidence type="ECO:0000313" key="1">
    <source>
        <dbReference type="EMBL" id="CAF1629393.1"/>
    </source>
</evidence>
<evidence type="ECO:0000313" key="2">
    <source>
        <dbReference type="EMBL" id="CAF4454463.1"/>
    </source>
</evidence>
<evidence type="ECO:0000313" key="3">
    <source>
        <dbReference type="Proteomes" id="UP000677228"/>
    </source>
</evidence>
<name>A0A8S2G5A9_9BILA</name>
<comment type="caution">
    <text evidence="1">The sequence shown here is derived from an EMBL/GenBank/DDBJ whole genome shotgun (WGS) entry which is preliminary data.</text>
</comment>
<reference evidence="1" key="1">
    <citation type="submission" date="2021-02" db="EMBL/GenBank/DDBJ databases">
        <authorList>
            <person name="Nowell W R."/>
        </authorList>
    </citation>
    <scope>NUCLEOTIDE SEQUENCE</scope>
</reference>
<dbReference type="Proteomes" id="UP000677228">
    <property type="component" value="Unassembled WGS sequence"/>
</dbReference>
<dbReference type="EMBL" id="CAJNOK010058441">
    <property type="protein sequence ID" value="CAF1629393.1"/>
    <property type="molecule type" value="Genomic_DNA"/>
</dbReference>
<accession>A0A8S2G5A9</accession>
<feature type="non-terminal residue" evidence="1">
    <location>
        <position position="1"/>
    </location>
</feature>
<organism evidence="1 3">
    <name type="scientific">Didymodactylos carnosus</name>
    <dbReference type="NCBI Taxonomy" id="1234261"/>
    <lineage>
        <taxon>Eukaryota</taxon>
        <taxon>Metazoa</taxon>
        <taxon>Spiralia</taxon>
        <taxon>Gnathifera</taxon>
        <taxon>Rotifera</taxon>
        <taxon>Eurotatoria</taxon>
        <taxon>Bdelloidea</taxon>
        <taxon>Philodinida</taxon>
        <taxon>Philodinidae</taxon>
        <taxon>Didymodactylos</taxon>
    </lineage>
</organism>
<sequence length="84" mass="9617">LPRDFMHDVIEGVMPKLTSSLLRTIVNVRLLTTVQLCEKTNKFKFGLNDRANFSARLKEKDLLKEQILGLNTTLKTHSSTQRFG</sequence>
<proteinExistence type="predicted"/>
<dbReference type="EMBL" id="CAJOBA010083947">
    <property type="protein sequence ID" value="CAF4454463.1"/>
    <property type="molecule type" value="Genomic_DNA"/>
</dbReference>
<gene>
    <name evidence="1" type="ORF">OVA965_LOCUS43639</name>
    <name evidence="2" type="ORF">TMI583_LOCUS45970</name>
</gene>